<evidence type="ECO:0000256" key="1">
    <source>
        <dbReference type="ARBA" id="ARBA00009500"/>
    </source>
</evidence>
<dbReference type="EMBL" id="VTPC01003369">
    <property type="protein sequence ID" value="KAF2898649.1"/>
    <property type="molecule type" value="Genomic_DNA"/>
</dbReference>
<keyword evidence="2" id="KW-0646">Protease inhibitor</keyword>
<dbReference type="PANTHER" id="PTHR11461">
    <property type="entry name" value="SERINE PROTEASE INHIBITOR, SERPIN"/>
    <property type="match status" value="1"/>
</dbReference>
<evidence type="ECO:0000256" key="3">
    <source>
        <dbReference type="ARBA" id="ARBA00022900"/>
    </source>
</evidence>
<sequence>MKCLLLLAFGLLSSTFAQESQILKEFSTGYNIFTTDVYKELLKYYPGNFIVCPLSADIVLALTNSGAQGETAKELSNALRLPEDPDKVREMFKAISPNLQSTNRNYTLSTANKIYVKKGFEIDDKFKNVAVDVFDAEIQNIDFTRNQEAAREINQWVEDKTHKKIHNLIRPDSLDEDTRTVLINAIYFHGKWVKEFKKHDTLKLPFYLNSKDHKETNMMLATNKYEYYESPELNAKFLKLDYEGGDVSMHIVLPNEKEGLAALEEKISDVLIPPEYGYEKVSVMIPKFKTETKIQFKPILQALGVKHAFKDDANFLGIGAHQEAIKISEVVQKAFIEVDEKGTTAAAATGVLQIVVTSLQPVKPPKLFHADHPFLFYLRLNTLGVNFFVGRYKSP</sequence>
<feature type="domain" description="Serpin" evidence="6">
    <location>
        <begin position="35"/>
        <end position="395"/>
    </location>
</feature>
<evidence type="ECO:0000259" key="6">
    <source>
        <dbReference type="SMART" id="SM00093"/>
    </source>
</evidence>
<evidence type="ECO:0000313" key="8">
    <source>
        <dbReference type="Proteomes" id="UP000801492"/>
    </source>
</evidence>
<feature type="chain" id="PRO_5035440458" description="Serpin domain-containing protein" evidence="5">
    <location>
        <begin position="18"/>
        <end position="395"/>
    </location>
</feature>
<dbReference type="InterPro" id="IPR023796">
    <property type="entry name" value="Serpin_dom"/>
</dbReference>
<evidence type="ECO:0000256" key="2">
    <source>
        <dbReference type="ARBA" id="ARBA00022690"/>
    </source>
</evidence>
<dbReference type="Gene3D" id="3.30.497.10">
    <property type="entry name" value="Antithrombin, subunit I, domain 2"/>
    <property type="match status" value="1"/>
</dbReference>
<dbReference type="AlphaFoldDB" id="A0A8K0GG91"/>
<dbReference type="InterPro" id="IPR036186">
    <property type="entry name" value="Serpin_sf"/>
</dbReference>
<reference evidence="7" key="1">
    <citation type="submission" date="2019-08" db="EMBL/GenBank/DDBJ databases">
        <title>The genome of the North American firefly Photinus pyralis.</title>
        <authorList>
            <consortium name="Photinus pyralis genome working group"/>
            <person name="Fallon T.R."/>
            <person name="Sander Lower S.E."/>
            <person name="Weng J.-K."/>
        </authorList>
    </citation>
    <scope>NUCLEOTIDE SEQUENCE</scope>
    <source>
        <strain evidence="7">TRF0915ILg1</strain>
        <tissue evidence="7">Whole body</tissue>
    </source>
</reference>
<dbReference type="Pfam" id="PF00079">
    <property type="entry name" value="Serpin"/>
    <property type="match status" value="1"/>
</dbReference>
<dbReference type="GO" id="GO:0004867">
    <property type="term" value="F:serine-type endopeptidase inhibitor activity"/>
    <property type="evidence" value="ECO:0007669"/>
    <property type="project" value="UniProtKB-KW"/>
</dbReference>
<dbReference type="InterPro" id="IPR000215">
    <property type="entry name" value="Serpin_fam"/>
</dbReference>
<dbReference type="InterPro" id="IPR042178">
    <property type="entry name" value="Serpin_sf_1"/>
</dbReference>
<dbReference type="SMART" id="SM00093">
    <property type="entry name" value="SERPIN"/>
    <property type="match status" value="1"/>
</dbReference>
<dbReference type="SUPFAM" id="SSF56574">
    <property type="entry name" value="Serpins"/>
    <property type="match status" value="1"/>
</dbReference>
<proteinExistence type="inferred from homology"/>
<dbReference type="GO" id="GO:0005615">
    <property type="term" value="C:extracellular space"/>
    <property type="evidence" value="ECO:0007669"/>
    <property type="project" value="InterPro"/>
</dbReference>
<organism evidence="7 8">
    <name type="scientific">Ignelater luminosus</name>
    <name type="common">Cucubano</name>
    <name type="synonym">Pyrophorus luminosus</name>
    <dbReference type="NCBI Taxonomy" id="2038154"/>
    <lineage>
        <taxon>Eukaryota</taxon>
        <taxon>Metazoa</taxon>
        <taxon>Ecdysozoa</taxon>
        <taxon>Arthropoda</taxon>
        <taxon>Hexapoda</taxon>
        <taxon>Insecta</taxon>
        <taxon>Pterygota</taxon>
        <taxon>Neoptera</taxon>
        <taxon>Endopterygota</taxon>
        <taxon>Coleoptera</taxon>
        <taxon>Polyphaga</taxon>
        <taxon>Elateriformia</taxon>
        <taxon>Elateroidea</taxon>
        <taxon>Elateridae</taxon>
        <taxon>Agrypninae</taxon>
        <taxon>Pyrophorini</taxon>
        <taxon>Ignelater</taxon>
    </lineage>
</organism>
<keyword evidence="3" id="KW-0722">Serine protease inhibitor</keyword>
<comment type="caution">
    <text evidence="7">The sequence shown here is derived from an EMBL/GenBank/DDBJ whole genome shotgun (WGS) entry which is preliminary data.</text>
</comment>
<keyword evidence="5" id="KW-0732">Signal</keyword>
<dbReference type="InterPro" id="IPR023795">
    <property type="entry name" value="Serpin_CS"/>
</dbReference>
<dbReference type="OrthoDB" id="9518664at2759"/>
<keyword evidence="8" id="KW-1185">Reference proteome</keyword>
<accession>A0A8K0GG91</accession>
<protein>
    <recommendedName>
        <fullName evidence="6">Serpin domain-containing protein</fullName>
    </recommendedName>
</protein>
<evidence type="ECO:0000256" key="5">
    <source>
        <dbReference type="SAM" id="SignalP"/>
    </source>
</evidence>
<gene>
    <name evidence="7" type="ORF">ILUMI_07520</name>
</gene>
<dbReference type="InterPro" id="IPR042185">
    <property type="entry name" value="Serpin_sf_2"/>
</dbReference>
<dbReference type="PANTHER" id="PTHR11461:SF211">
    <property type="entry name" value="GH10112P-RELATED"/>
    <property type="match status" value="1"/>
</dbReference>
<evidence type="ECO:0000313" key="7">
    <source>
        <dbReference type="EMBL" id="KAF2898649.1"/>
    </source>
</evidence>
<dbReference type="PROSITE" id="PS00284">
    <property type="entry name" value="SERPIN"/>
    <property type="match status" value="1"/>
</dbReference>
<comment type="similarity">
    <text evidence="1 4">Belongs to the serpin family.</text>
</comment>
<name>A0A8K0GG91_IGNLU</name>
<feature type="signal peptide" evidence="5">
    <location>
        <begin position="1"/>
        <end position="17"/>
    </location>
</feature>
<dbReference type="Proteomes" id="UP000801492">
    <property type="component" value="Unassembled WGS sequence"/>
</dbReference>
<dbReference type="Gene3D" id="2.30.39.10">
    <property type="entry name" value="Alpha-1-antitrypsin, domain 1"/>
    <property type="match status" value="1"/>
</dbReference>
<evidence type="ECO:0000256" key="4">
    <source>
        <dbReference type="RuleBase" id="RU000411"/>
    </source>
</evidence>